<protein>
    <submittedName>
        <fullName evidence="9">Uncharacterized protein</fullName>
    </submittedName>
</protein>
<reference evidence="9 10" key="1">
    <citation type="submission" date="2023-10" db="EMBL/GenBank/DDBJ databases">
        <title>Genome-Wide Identification Analysis in wild type Solanum Pinnatisectum Reveals Some Genes Defensing Phytophthora Infestans.</title>
        <authorList>
            <person name="Sun C."/>
        </authorList>
    </citation>
    <scope>NUCLEOTIDE SEQUENCE [LARGE SCALE GENOMIC DNA]</scope>
    <source>
        <strain evidence="9">LQN</strain>
        <tissue evidence="9">Leaf</tissue>
    </source>
</reference>
<keyword evidence="2" id="KW-0433">Leucine-rich repeat</keyword>
<dbReference type="InterPro" id="IPR032675">
    <property type="entry name" value="LRR_dom_sf"/>
</dbReference>
<keyword evidence="5" id="KW-0677">Repeat</keyword>
<keyword evidence="3" id="KW-0812">Transmembrane</keyword>
<dbReference type="GO" id="GO:0016020">
    <property type="term" value="C:membrane"/>
    <property type="evidence" value="ECO:0007669"/>
    <property type="project" value="UniProtKB-SubCell"/>
</dbReference>
<dbReference type="PANTHER" id="PTHR27008:SF602">
    <property type="entry name" value="LRR RECEPTOR-LIKE SERINE_THREONINE-PROTEIN KINASE EFR"/>
    <property type="match status" value="1"/>
</dbReference>
<evidence type="ECO:0000313" key="9">
    <source>
        <dbReference type="EMBL" id="KAK4717880.1"/>
    </source>
</evidence>
<evidence type="ECO:0000256" key="5">
    <source>
        <dbReference type="ARBA" id="ARBA00022737"/>
    </source>
</evidence>
<gene>
    <name evidence="9" type="ORF">R3W88_016218</name>
</gene>
<keyword evidence="7" id="KW-0472">Membrane</keyword>
<dbReference type="Proteomes" id="UP001311915">
    <property type="component" value="Unassembled WGS sequence"/>
</dbReference>
<evidence type="ECO:0000256" key="6">
    <source>
        <dbReference type="ARBA" id="ARBA00022989"/>
    </source>
</evidence>
<evidence type="ECO:0000256" key="8">
    <source>
        <dbReference type="ARBA" id="ARBA00023180"/>
    </source>
</evidence>
<dbReference type="AlphaFoldDB" id="A0AAV9KWR0"/>
<evidence type="ECO:0000256" key="7">
    <source>
        <dbReference type="ARBA" id="ARBA00023136"/>
    </source>
</evidence>
<name>A0AAV9KWR0_9SOLN</name>
<proteinExistence type="predicted"/>
<accession>A0AAV9KWR0</accession>
<dbReference type="InterPro" id="IPR001611">
    <property type="entry name" value="Leu-rich_rpt"/>
</dbReference>
<evidence type="ECO:0000256" key="1">
    <source>
        <dbReference type="ARBA" id="ARBA00004370"/>
    </source>
</evidence>
<dbReference type="SUPFAM" id="SSF52058">
    <property type="entry name" value="L domain-like"/>
    <property type="match status" value="1"/>
</dbReference>
<keyword evidence="6" id="KW-1133">Transmembrane helix</keyword>
<dbReference type="PANTHER" id="PTHR27008">
    <property type="entry name" value="OS04G0122200 PROTEIN"/>
    <property type="match status" value="1"/>
</dbReference>
<keyword evidence="8" id="KW-0325">Glycoprotein</keyword>
<dbReference type="FunFam" id="3.80.10.10:FF:000041">
    <property type="entry name" value="LRR receptor-like serine/threonine-protein kinase ERECTA"/>
    <property type="match status" value="1"/>
</dbReference>
<keyword evidence="10" id="KW-1185">Reference proteome</keyword>
<sequence length="166" mass="18045">MVLGNLNKLQLLVLSGNELTGSVPDSIFNMSALQILMFGQNKLSSTLPSDLGRGTPNLEKFLCGGNNLSGFISNSISKSSKLRIFEFVVNSFSGPIPKSLGDLENLEFLNLERNNFISDLSLSFLTSLTNCRKLRVLRFGVNPLDGVLPASVGNLSKYLKKIEGDC</sequence>
<dbReference type="Gene3D" id="3.80.10.10">
    <property type="entry name" value="Ribonuclease Inhibitor"/>
    <property type="match status" value="1"/>
</dbReference>
<dbReference type="Pfam" id="PF00560">
    <property type="entry name" value="LRR_1"/>
    <property type="match status" value="1"/>
</dbReference>
<evidence type="ECO:0000313" key="10">
    <source>
        <dbReference type="Proteomes" id="UP001311915"/>
    </source>
</evidence>
<dbReference type="InterPro" id="IPR051809">
    <property type="entry name" value="Plant_receptor-like_S/T_kinase"/>
</dbReference>
<evidence type="ECO:0000256" key="3">
    <source>
        <dbReference type="ARBA" id="ARBA00022692"/>
    </source>
</evidence>
<comment type="caution">
    <text evidence="9">The sequence shown here is derived from an EMBL/GenBank/DDBJ whole genome shotgun (WGS) entry which is preliminary data.</text>
</comment>
<keyword evidence="4" id="KW-0732">Signal</keyword>
<evidence type="ECO:0000256" key="2">
    <source>
        <dbReference type="ARBA" id="ARBA00022614"/>
    </source>
</evidence>
<comment type="subcellular location">
    <subcellularLocation>
        <location evidence="1">Membrane</location>
    </subcellularLocation>
</comment>
<organism evidence="9 10">
    <name type="scientific">Solanum pinnatisectum</name>
    <name type="common">tansyleaf nightshade</name>
    <dbReference type="NCBI Taxonomy" id="50273"/>
    <lineage>
        <taxon>Eukaryota</taxon>
        <taxon>Viridiplantae</taxon>
        <taxon>Streptophyta</taxon>
        <taxon>Embryophyta</taxon>
        <taxon>Tracheophyta</taxon>
        <taxon>Spermatophyta</taxon>
        <taxon>Magnoliopsida</taxon>
        <taxon>eudicotyledons</taxon>
        <taxon>Gunneridae</taxon>
        <taxon>Pentapetalae</taxon>
        <taxon>asterids</taxon>
        <taxon>lamiids</taxon>
        <taxon>Solanales</taxon>
        <taxon>Solanaceae</taxon>
        <taxon>Solanoideae</taxon>
        <taxon>Solaneae</taxon>
        <taxon>Solanum</taxon>
    </lineage>
</organism>
<evidence type="ECO:0000256" key="4">
    <source>
        <dbReference type="ARBA" id="ARBA00022729"/>
    </source>
</evidence>
<dbReference type="EMBL" id="JAWPEI010000008">
    <property type="protein sequence ID" value="KAK4717880.1"/>
    <property type="molecule type" value="Genomic_DNA"/>
</dbReference>